<dbReference type="GO" id="GO:0009089">
    <property type="term" value="P:lysine biosynthetic process via diaminopimelate"/>
    <property type="evidence" value="ECO:0007669"/>
    <property type="project" value="UniProtKB-UniRule"/>
</dbReference>
<keyword evidence="4 8" id="KW-0028">Amino-acid biosynthesis</keyword>
<keyword evidence="11" id="KW-1185">Reference proteome</keyword>
<dbReference type="SUPFAM" id="SSF54506">
    <property type="entry name" value="Diaminopimelate epimerase-like"/>
    <property type="match status" value="2"/>
</dbReference>
<feature type="binding site" evidence="8">
    <location>
        <position position="180"/>
    </location>
    <ligand>
        <name>substrate</name>
    </ligand>
</feature>
<dbReference type="InterPro" id="IPR018510">
    <property type="entry name" value="DAP_epimerase_AS"/>
</dbReference>
<dbReference type="EC" id="5.1.1.7" evidence="3 8"/>
<organism evidence="10 11">
    <name type="scientific">Flintibacter faecis</name>
    <dbReference type="NCBI Taxonomy" id="2763047"/>
    <lineage>
        <taxon>Bacteria</taxon>
        <taxon>Bacillati</taxon>
        <taxon>Bacillota</taxon>
        <taxon>Clostridia</taxon>
        <taxon>Eubacteriales</taxon>
        <taxon>Flintibacter</taxon>
    </lineage>
</organism>
<feature type="binding site" evidence="8">
    <location>
        <position position="11"/>
    </location>
    <ligand>
        <name>substrate</name>
    </ligand>
</feature>
<dbReference type="PANTHER" id="PTHR31689:SF0">
    <property type="entry name" value="DIAMINOPIMELATE EPIMERASE"/>
    <property type="match status" value="1"/>
</dbReference>
<name>A0A8J6J1L8_9FIRM</name>
<dbReference type="NCBIfam" id="TIGR00652">
    <property type="entry name" value="DapF"/>
    <property type="match status" value="1"/>
</dbReference>
<evidence type="ECO:0000313" key="10">
    <source>
        <dbReference type="EMBL" id="MBC5715745.1"/>
    </source>
</evidence>
<keyword evidence="8" id="KW-0963">Cytoplasm</keyword>
<gene>
    <name evidence="8" type="primary">dapF</name>
    <name evidence="10" type="ORF">H8S55_00115</name>
</gene>
<comment type="pathway">
    <text evidence="1 8">Amino-acid biosynthesis; L-lysine biosynthesis via DAP pathway; DL-2,6-diaminopimelate from LL-2,6-diaminopimelate: step 1/1.</text>
</comment>
<comment type="caution">
    <text evidence="8">Lacks conserved residue(s) required for the propagation of feature annotation.</text>
</comment>
<keyword evidence="5 8" id="KW-0457">Lysine biosynthesis</keyword>
<comment type="caution">
    <text evidence="10">The sequence shown here is derived from an EMBL/GenBank/DDBJ whole genome shotgun (WGS) entry which is preliminary data.</text>
</comment>
<comment type="subunit">
    <text evidence="8">Homodimer.</text>
</comment>
<feature type="binding site" evidence="8">
    <location>
        <begin position="72"/>
        <end position="73"/>
    </location>
    <ligand>
        <name>substrate</name>
    </ligand>
</feature>
<dbReference type="GO" id="GO:0008837">
    <property type="term" value="F:diaminopimelate epimerase activity"/>
    <property type="evidence" value="ECO:0007669"/>
    <property type="project" value="UniProtKB-UniRule"/>
</dbReference>
<proteinExistence type="inferred from homology"/>
<accession>A0A8J6J1L8</accession>
<feature type="binding site" evidence="8">
    <location>
        <position position="62"/>
    </location>
    <ligand>
        <name>substrate</name>
    </ligand>
</feature>
<comment type="similarity">
    <text evidence="2 8">Belongs to the diaminopimelate epimerase family.</text>
</comment>
<feature type="binding site" evidence="8">
    <location>
        <begin position="208"/>
        <end position="209"/>
    </location>
    <ligand>
        <name>substrate</name>
    </ligand>
</feature>
<dbReference type="Proteomes" id="UP000602260">
    <property type="component" value="Unassembled WGS sequence"/>
</dbReference>
<evidence type="ECO:0000256" key="4">
    <source>
        <dbReference type="ARBA" id="ARBA00022605"/>
    </source>
</evidence>
<sequence>MKFVKMEGLGNDYLFLNCLEGEPPELPRLAKTLSDRHFGVGADGLICVKPGQAGDFTMEMYNADGSRGAMCGNGIRCLGKFVYDSGLTRKCCLTIQTDAGPRGLELSVRNGRVAEVTVDMGQAQIDEEVYCQTAAGAFWVTPVEVGNPHGVVFCPEWTEEETARVGPLLEHCPRLGRRRNIEFLTVEDREHLTVRVWERGSGVTLACGTGACASFAAARRRDLCGPKAQVHLPGGSLRVEERENRLFMTGPAHTVFRGETDFLWHSETEN</sequence>
<feature type="binding site" evidence="8">
    <location>
        <position position="147"/>
    </location>
    <ligand>
        <name>substrate</name>
    </ligand>
</feature>
<feature type="active site" evidence="9">
    <location>
        <position position="71"/>
    </location>
</feature>
<dbReference type="RefSeq" id="WP_186877300.1">
    <property type="nucleotide sequence ID" value="NZ_JACOPN010000001.1"/>
</dbReference>
<dbReference type="PANTHER" id="PTHR31689">
    <property type="entry name" value="DIAMINOPIMELATE EPIMERASE, CHLOROPLASTIC"/>
    <property type="match status" value="1"/>
</dbReference>
<keyword evidence="6 8" id="KW-0413">Isomerase</keyword>
<evidence type="ECO:0000256" key="8">
    <source>
        <dbReference type="HAMAP-Rule" id="MF_00197"/>
    </source>
</evidence>
<feature type="active site" description="Proton donor" evidence="8">
    <location>
        <position position="71"/>
    </location>
</feature>
<dbReference type="InterPro" id="IPR001653">
    <property type="entry name" value="DAP_epimerase_DapF"/>
</dbReference>
<dbReference type="Pfam" id="PF01678">
    <property type="entry name" value="DAP_epimerase"/>
    <property type="match status" value="2"/>
</dbReference>
<feature type="site" description="Could be important to modulate the pK values of the two catalytic cysteine residues" evidence="8">
    <location>
        <position position="198"/>
    </location>
</feature>
<evidence type="ECO:0000256" key="1">
    <source>
        <dbReference type="ARBA" id="ARBA00005196"/>
    </source>
</evidence>
<dbReference type="AlphaFoldDB" id="A0A8J6J1L8"/>
<dbReference type="PROSITE" id="PS01326">
    <property type="entry name" value="DAP_EPIMERASE"/>
    <property type="match status" value="1"/>
</dbReference>
<evidence type="ECO:0000256" key="7">
    <source>
        <dbReference type="ARBA" id="ARBA00051712"/>
    </source>
</evidence>
<comment type="function">
    <text evidence="8">Catalyzes the stereoinversion of LL-2,6-diaminopimelate (L,L-DAP) to meso-diaminopimelate (meso-DAP), a precursor of L-lysine and an essential component of the bacterial peptidoglycan.</text>
</comment>
<reference evidence="10" key="1">
    <citation type="submission" date="2020-08" db="EMBL/GenBank/DDBJ databases">
        <title>Genome public.</title>
        <authorList>
            <person name="Liu C."/>
            <person name="Sun Q."/>
        </authorList>
    </citation>
    <scope>NUCLEOTIDE SEQUENCE</scope>
    <source>
        <strain evidence="10">BX5</strain>
    </source>
</reference>
<evidence type="ECO:0000256" key="5">
    <source>
        <dbReference type="ARBA" id="ARBA00023154"/>
    </source>
</evidence>
<comment type="subcellular location">
    <subcellularLocation>
        <location evidence="8">Cytoplasm</location>
    </subcellularLocation>
</comment>
<feature type="site" description="Could be important to modulate the pK values of the two catalytic cysteine residues" evidence="8">
    <location>
        <position position="149"/>
    </location>
</feature>
<evidence type="ECO:0000256" key="6">
    <source>
        <dbReference type="ARBA" id="ARBA00023235"/>
    </source>
</evidence>
<evidence type="ECO:0000256" key="3">
    <source>
        <dbReference type="ARBA" id="ARBA00013080"/>
    </source>
</evidence>
<dbReference type="EMBL" id="JACOPN010000001">
    <property type="protein sequence ID" value="MBC5715745.1"/>
    <property type="molecule type" value="Genomic_DNA"/>
</dbReference>
<dbReference type="HAMAP" id="MF_00197">
    <property type="entry name" value="DAP_epimerase"/>
    <property type="match status" value="1"/>
</dbReference>
<feature type="active site" description="Proton acceptor" evidence="8">
    <location>
        <position position="207"/>
    </location>
</feature>
<evidence type="ECO:0000256" key="2">
    <source>
        <dbReference type="ARBA" id="ARBA00010219"/>
    </source>
</evidence>
<evidence type="ECO:0000256" key="9">
    <source>
        <dbReference type="PROSITE-ProRule" id="PRU10125"/>
    </source>
</evidence>
<evidence type="ECO:0000313" key="11">
    <source>
        <dbReference type="Proteomes" id="UP000602260"/>
    </source>
</evidence>
<comment type="catalytic activity">
    <reaction evidence="7 8">
        <text>(2S,6S)-2,6-diaminopimelate = meso-2,6-diaminopimelate</text>
        <dbReference type="Rhea" id="RHEA:15393"/>
        <dbReference type="ChEBI" id="CHEBI:57609"/>
        <dbReference type="ChEBI" id="CHEBI:57791"/>
        <dbReference type="EC" id="5.1.1.7"/>
    </reaction>
</comment>
<dbReference type="Gene3D" id="3.10.310.10">
    <property type="entry name" value="Diaminopimelate Epimerase, Chain A, domain 1"/>
    <property type="match status" value="2"/>
</dbReference>
<feature type="binding site" evidence="8">
    <location>
        <begin position="198"/>
        <end position="199"/>
    </location>
    <ligand>
        <name>substrate</name>
    </ligand>
</feature>
<dbReference type="GO" id="GO:0005829">
    <property type="term" value="C:cytosol"/>
    <property type="evidence" value="ECO:0007669"/>
    <property type="project" value="TreeGrafter"/>
</dbReference>
<dbReference type="UniPathway" id="UPA00034">
    <property type="reaction ID" value="UER00025"/>
</dbReference>
<protein>
    <recommendedName>
        <fullName evidence="3 8">Diaminopimelate epimerase</fullName>
        <shortName evidence="8">DAP epimerase</shortName>
        <ecNumber evidence="3 8">5.1.1.7</ecNumber>
    </recommendedName>
    <alternativeName>
        <fullName evidence="8">PLP-independent amino acid racemase</fullName>
    </alternativeName>
</protein>